<organism evidence="1">
    <name type="scientific">Cuerna arida</name>
    <dbReference type="NCBI Taxonomy" id="1464854"/>
    <lineage>
        <taxon>Eukaryota</taxon>
        <taxon>Metazoa</taxon>
        <taxon>Ecdysozoa</taxon>
        <taxon>Arthropoda</taxon>
        <taxon>Hexapoda</taxon>
        <taxon>Insecta</taxon>
        <taxon>Pterygota</taxon>
        <taxon>Neoptera</taxon>
        <taxon>Paraneoptera</taxon>
        <taxon>Hemiptera</taxon>
        <taxon>Auchenorrhyncha</taxon>
        <taxon>Membracoidea</taxon>
        <taxon>Cicadellidae</taxon>
        <taxon>Cicadellinae</taxon>
        <taxon>Proconiini</taxon>
        <taxon>Cuerna</taxon>
    </lineage>
</organism>
<feature type="non-terminal residue" evidence="1">
    <location>
        <position position="1"/>
    </location>
</feature>
<evidence type="ECO:0000313" key="1">
    <source>
        <dbReference type="EMBL" id="JAS67612.1"/>
    </source>
</evidence>
<reference evidence="1" key="1">
    <citation type="submission" date="2015-11" db="EMBL/GenBank/DDBJ databases">
        <title>De novo transcriptome assembly of four potential Pierce s Disease insect vectors from Arizona vineyards.</title>
        <authorList>
            <person name="Tassone E.E."/>
        </authorList>
    </citation>
    <scope>NUCLEOTIDE SEQUENCE</scope>
</reference>
<accession>A0A1B6GYX5</accession>
<sequence length="99" mass="11555">TKELSSKDGCFTRMEGISGIKKVLIKKEVKIKGKNTVTFLKVKGHQCFNFESEAETWQTYRKKGWNIDRCNQFELRRLPLEHKISAAKKKDVIKILEII</sequence>
<dbReference type="EMBL" id="GECZ01002157">
    <property type="protein sequence ID" value="JAS67612.1"/>
    <property type="molecule type" value="Transcribed_RNA"/>
</dbReference>
<dbReference type="AlphaFoldDB" id="A0A1B6GYX5"/>
<protein>
    <submittedName>
        <fullName evidence="1">Uncharacterized protein</fullName>
    </submittedName>
</protein>
<name>A0A1B6GYX5_9HEMI</name>
<proteinExistence type="predicted"/>
<gene>
    <name evidence="1" type="ORF">g.47544</name>
</gene>
<feature type="non-terminal residue" evidence="1">
    <location>
        <position position="99"/>
    </location>
</feature>